<accession>A0A366XX35</accession>
<evidence type="ECO:0000256" key="1">
    <source>
        <dbReference type="ARBA" id="ARBA00023015"/>
    </source>
</evidence>
<dbReference type="Proteomes" id="UP000253314">
    <property type="component" value="Unassembled WGS sequence"/>
</dbReference>
<dbReference type="GO" id="GO:0003677">
    <property type="term" value="F:DNA binding"/>
    <property type="evidence" value="ECO:0007669"/>
    <property type="project" value="UniProtKB-UniRule"/>
</dbReference>
<proteinExistence type="predicted"/>
<keyword evidence="3" id="KW-0804">Transcription</keyword>
<dbReference type="RefSeq" id="WP_113804696.1">
    <property type="nucleotide sequence ID" value="NZ_QOCW01000003.1"/>
</dbReference>
<dbReference type="InterPro" id="IPR009057">
    <property type="entry name" value="Homeodomain-like_sf"/>
</dbReference>
<name>A0A366XX35_9BACI</name>
<dbReference type="PROSITE" id="PS50977">
    <property type="entry name" value="HTH_TETR_2"/>
    <property type="match status" value="1"/>
</dbReference>
<dbReference type="AlphaFoldDB" id="A0A366XX35"/>
<evidence type="ECO:0000256" key="3">
    <source>
        <dbReference type="ARBA" id="ARBA00023163"/>
    </source>
</evidence>
<evidence type="ECO:0000256" key="2">
    <source>
        <dbReference type="ARBA" id="ARBA00023125"/>
    </source>
</evidence>
<feature type="domain" description="HTH tetR-type" evidence="5">
    <location>
        <begin position="1"/>
        <end position="60"/>
    </location>
</feature>
<evidence type="ECO:0000313" key="6">
    <source>
        <dbReference type="EMBL" id="RBW70702.1"/>
    </source>
</evidence>
<dbReference type="PANTHER" id="PTHR47506">
    <property type="entry name" value="TRANSCRIPTIONAL REGULATORY PROTEIN"/>
    <property type="match status" value="1"/>
</dbReference>
<dbReference type="Gene3D" id="1.10.10.60">
    <property type="entry name" value="Homeodomain-like"/>
    <property type="match status" value="1"/>
</dbReference>
<evidence type="ECO:0000313" key="7">
    <source>
        <dbReference type="Proteomes" id="UP000253314"/>
    </source>
</evidence>
<reference evidence="6 7" key="1">
    <citation type="submission" date="2018-07" db="EMBL/GenBank/DDBJ databases">
        <title>Lottiidibacillus patelloidae gen. nov., sp. nov., isolated from the intestinal tract of a marine limpet and the reclassification of B. taeanensis BH030017T, B. algicola KMM 3737T and B. hwajinpoensis SW-72T as genus Lottiidibacillus.</title>
        <authorList>
            <person name="Liu R."/>
            <person name="Huang Z."/>
        </authorList>
    </citation>
    <scope>NUCLEOTIDE SEQUENCE [LARGE SCALE GENOMIC DNA]</scope>
    <source>
        <strain evidence="6 7">BH030017</strain>
    </source>
</reference>
<sequence length="192" mass="22764">MSSQAIKREALSLFAKHGYEGTSLSAIADAVGIKKASIYSHFDGKEALFLEIFEDILTEEITSGKTLMAKVYDQSPKEQLYAVFQYTYRVYEEEREKFAFWKRAMLFPPEFLREQLQIQFINYEKQWSLLLSRAFQQAIQEKLIKKKDIDELLAVFYCLIDGLFIELHYYGRKRYRERAESVWNTFWSGIEK</sequence>
<dbReference type="InterPro" id="IPR036271">
    <property type="entry name" value="Tet_transcr_reg_TetR-rel_C_sf"/>
</dbReference>
<dbReference type="PANTHER" id="PTHR47506:SF1">
    <property type="entry name" value="HTH-TYPE TRANSCRIPTIONAL REGULATOR YJDC"/>
    <property type="match status" value="1"/>
</dbReference>
<gene>
    <name evidence="6" type="ORF">DS031_04245</name>
</gene>
<keyword evidence="1" id="KW-0805">Transcription regulation</keyword>
<dbReference type="PRINTS" id="PR00455">
    <property type="entry name" value="HTHTETR"/>
</dbReference>
<dbReference type="OrthoDB" id="509229at2"/>
<organism evidence="6 7">
    <name type="scientific">Bacillus taeanensis</name>
    <dbReference type="NCBI Taxonomy" id="273032"/>
    <lineage>
        <taxon>Bacteria</taxon>
        <taxon>Bacillati</taxon>
        <taxon>Bacillota</taxon>
        <taxon>Bacilli</taxon>
        <taxon>Bacillales</taxon>
        <taxon>Bacillaceae</taxon>
        <taxon>Bacillus</taxon>
    </lineage>
</organism>
<comment type="caution">
    <text evidence="6">The sequence shown here is derived from an EMBL/GenBank/DDBJ whole genome shotgun (WGS) entry which is preliminary data.</text>
</comment>
<evidence type="ECO:0000256" key="4">
    <source>
        <dbReference type="PROSITE-ProRule" id="PRU00335"/>
    </source>
</evidence>
<dbReference type="SUPFAM" id="SSF48498">
    <property type="entry name" value="Tetracyclin repressor-like, C-terminal domain"/>
    <property type="match status" value="1"/>
</dbReference>
<dbReference type="Pfam" id="PF00440">
    <property type="entry name" value="TetR_N"/>
    <property type="match status" value="1"/>
</dbReference>
<evidence type="ECO:0000259" key="5">
    <source>
        <dbReference type="PROSITE" id="PS50977"/>
    </source>
</evidence>
<dbReference type="SUPFAM" id="SSF46689">
    <property type="entry name" value="Homeodomain-like"/>
    <property type="match status" value="1"/>
</dbReference>
<dbReference type="EMBL" id="QOCW01000003">
    <property type="protein sequence ID" value="RBW70702.1"/>
    <property type="molecule type" value="Genomic_DNA"/>
</dbReference>
<dbReference type="Gene3D" id="1.10.357.10">
    <property type="entry name" value="Tetracycline Repressor, domain 2"/>
    <property type="match status" value="1"/>
</dbReference>
<protein>
    <recommendedName>
        <fullName evidence="5">HTH tetR-type domain-containing protein</fullName>
    </recommendedName>
</protein>
<keyword evidence="2 4" id="KW-0238">DNA-binding</keyword>
<feature type="DNA-binding region" description="H-T-H motif" evidence="4">
    <location>
        <begin position="23"/>
        <end position="42"/>
    </location>
</feature>
<dbReference type="InterPro" id="IPR001647">
    <property type="entry name" value="HTH_TetR"/>
</dbReference>
<keyword evidence="7" id="KW-1185">Reference proteome</keyword>